<evidence type="ECO:0000313" key="2">
    <source>
        <dbReference type="Proteomes" id="UP000254841"/>
    </source>
</evidence>
<dbReference type="InterPro" id="IPR007152">
    <property type="entry name" value="DUF354"/>
</dbReference>
<organism evidence="1 2">
    <name type="scientific">Helicobacter canis</name>
    <dbReference type="NCBI Taxonomy" id="29419"/>
    <lineage>
        <taxon>Bacteria</taxon>
        <taxon>Pseudomonadati</taxon>
        <taxon>Campylobacterota</taxon>
        <taxon>Epsilonproteobacteria</taxon>
        <taxon>Campylobacterales</taxon>
        <taxon>Helicobacteraceae</taxon>
        <taxon>Helicobacter</taxon>
    </lineage>
</organism>
<evidence type="ECO:0000313" key="1">
    <source>
        <dbReference type="EMBL" id="STO97381.1"/>
    </source>
</evidence>
<protein>
    <submittedName>
        <fullName evidence="1">Uncharacterized protein conserved in archaea</fullName>
    </submittedName>
</protein>
<name>A0A377J4J2_9HELI</name>
<dbReference type="SUPFAM" id="SSF53756">
    <property type="entry name" value="UDP-Glycosyltransferase/glycogen phosphorylase"/>
    <property type="match status" value="1"/>
</dbReference>
<proteinExistence type="predicted"/>
<dbReference type="AlphaFoldDB" id="A0A377J4J2"/>
<dbReference type="Pfam" id="PF04007">
    <property type="entry name" value="DUF354"/>
    <property type="match status" value="1"/>
</dbReference>
<dbReference type="PANTHER" id="PTHR39662:SF1">
    <property type="entry name" value="DUF354 DOMAIN-CONTAINING PROTEIN"/>
    <property type="match status" value="1"/>
</dbReference>
<sequence length="370" mass="41788">MIWLDIIDPKYVLFFKPILPRLKALGSVIVTTRESKDYDECLRLLELFNIEHYCVGGYGGASKLGKFEARINRQKGFLELFARLNAMPKIFITGASVDGVQCAYGLGIPVVHFADTPVADEKFCLESVTILSRLTLPLSHLVFRPFVVPEICYTSLGLDSTQVVEYGFIDVALWLDSIPLHYELESPQRKAFCENLGLDSALPIILVREEEYKAHYVKHKLPIIYESFALLAQKIKANVLCMPRYGKDELESCLAELPQDAQSRFKILHHKLEPKDFYPFVDVLLGGGGTMNLEACYLGIPVISTRSILLFHDRFLLDNALMKHAKSATEAVEGIAEILSKPRLYKRQDCLFAKNGIDIDMFISHIKALL</sequence>
<dbReference type="PIRSF" id="PIRSF005357">
    <property type="entry name" value="UCP005357"/>
    <property type="match status" value="1"/>
</dbReference>
<dbReference type="Proteomes" id="UP000254841">
    <property type="component" value="Unassembled WGS sequence"/>
</dbReference>
<accession>A0A377J4J2</accession>
<dbReference type="PANTHER" id="PTHR39662">
    <property type="entry name" value="DUF354 DOMAIN-CONTAINING PROTEIN-RELATED"/>
    <property type="match status" value="1"/>
</dbReference>
<dbReference type="EMBL" id="UGHV01000001">
    <property type="protein sequence ID" value="STO97381.1"/>
    <property type="molecule type" value="Genomic_DNA"/>
</dbReference>
<reference evidence="1 2" key="1">
    <citation type="submission" date="2018-06" db="EMBL/GenBank/DDBJ databases">
        <authorList>
            <consortium name="Pathogen Informatics"/>
            <person name="Doyle S."/>
        </authorList>
    </citation>
    <scope>NUCLEOTIDE SEQUENCE [LARGE SCALE GENOMIC DNA]</scope>
    <source>
        <strain evidence="1 2">NCTC12410</strain>
    </source>
</reference>
<gene>
    <name evidence="1" type="ORF">NCTC12410_01207</name>
</gene>
<dbReference type="OrthoDB" id="129163at2"/>